<dbReference type="NCBIfam" id="TIGR02188">
    <property type="entry name" value="Ac_CoA_lig_AcsA"/>
    <property type="match status" value="1"/>
</dbReference>
<dbReference type="HAMAP" id="MF_01123">
    <property type="entry name" value="Ac_CoA_synth"/>
    <property type="match status" value="1"/>
</dbReference>
<dbReference type="InterPro" id="IPR025110">
    <property type="entry name" value="AMP-bd_C"/>
</dbReference>
<dbReference type="GO" id="GO:0016208">
    <property type="term" value="F:AMP binding"/>
    <property type="evidence" value="ECO:0007669"/>
    <property type="project" value="InterPro"/>
</dbReference>
<dbReference type="InterPro" id="IPR032387">
    <property type="entry name" value="ACAS_N"/>
</dbReference>
<reference evidence="10" key="1">
    <citation type="journal article" date="2014" name="Int. J. Syst. Evol. Microbiol.">
        <title>Complete genome sequence of Corynebacterium casei LMG S-19264T (=DSM 44701T), isolated from a smear-ripened cheese.</title>
        <authorList>
            <consortium name="US DOE Joint Genome Institute (JGI-PGF)"/>
            <person name="Walter F."/>
            <person name="Albersmeier A."/>
            <person name="Kalinowski J."/>
            <person name="Ruckert C."/>
        </authorList>
    </citation>
    <scope>NUCLEOTIDE SEQUENCE</scope>
    <source>
        <strain evidence="10">CCM 7664</strain>
    </source>
</reference>
<evidence type="ECO:0000313" key="11">
    <source>
        <dbReference type="Proteomes" id="UP000627205"/>
    </source>
</evidence>
<dbReference type="NCBIfam" id="NF001208">
    <property type="entry name" value="PRK00174.1"/>
    <property type="match status" value="1"/>
</dbReference>
<dbReference type="GO" id="GO:0003987">
    <property type="term" value="F:acetate-CoA ligase activity"/>
    <property type="evidence" value="ECO:0007669"/>
    <property type="project" value="UniProtKB-UniRule"/>
</dbReference>
<evidence type="ECO:0000256" key="1">
    <source>
        <dbReference type="ARBA" id="ARBA00006432"/>
    </source>
</evidence>
<dbReference type="EMBL" id="BMDP01000002">
    <property type="protein sequence ID" value="GGI54269.1"/>
    <property type="molecule type" value="Genomic_DNA"/>
</dbReference>
<proteinExistence type="inferred from homology"/>
<keyword evidence="6" id="KW-0479">Metal-binding</keyword>
<evidence type="ECO:0000256" key="4">
    <source>
        <dbReference type="ARBA" id="ARBA00022840"/>
    </source>
</evidence>
<comment type="similarity">
    <text evidence="1 6">Belongs to the ATP-dependent AMP-binding enzyme family.</text>
</comment>
<feature type="binding site" evidence="6">
    <location>
        <position position="524"/>
    </location>
    <ligand>
        <name>ATP</name>
        <dbReference type="ChEBI" id="CHEBI:30616"/>
    </ligand>
</feature>
<dbReference type="InterPro" id="IPR000873">
    <property type="entry name" value="AMP-dep_synth/lig_dom"/>
</dbReference>
<keyword evidence="2 6" id="KW-0436">Ligase</keyword>
<comment type="function">
    <text evidence="6">Catalyzes the conversion of acetate into acetyl-CoA (AcCoA), an essential intermediate at the junction of anabolic and catabolic pathways. AcsA undergoes a two-step reaction. In the first half reaction, AcsA combines acetate with ATP to form acetyl-adenylate (AcAMP) intermediate. In the second half reaction, it can then transfer the acetyl group from AcAMP to the sulfhydryl group of CoA, forming the product AcCoA.</text>
</comment>
<dbReference type="Proteomes" id="UP000627205">
    <property type="component" value="Unassembled WGS sequence"/>
</dbReference>
<feature type="modified residue" description="N6-acetyllysine" evidence="6">
    <location>
        <position position="637"/>
    </location>
</feature>
<dbReference type="Pfam" id="PF13193">
    <property type="entry name" value="AMP-binding_C"/>
    <property type="match status" value="1"/>
</dbReference>
<feature type="binding site" evidence="6">
    <location>
        <begin position="433"/>
        <end position="438"/>
    </location>
    <ligand>
        <name>ATP</name>
        <dbReference type="ChEBI" id="CHEBI:30616"/>
    </ligand>
</feature>
<dbReference type="Pfam" id="PF16177">
    <property type="entry name" value="ACAS_N"/>
    <property type="match status" value="1"/>
</dbReference>
<keyword evidence="4 6" id="KW-0067">ATP-binding</keyword>
<evidence type="ECO:0000259" key="9">
    <source>
        <dbReference type="Pfam" id="PF16177"/>
    </source>
</evidence>
<keyword evidence="3 6" id="KW-0547">Nucleotide-binding</keyword>
<evidence type="ECO:0000259" key="7">
    <source>
        <dbReference type="Pfam" id="PF00501"/>
    </source>
</evidence>
<feature type="binding site" evidence="6">
    <location>
        <begin position="209"/>
        <end position="212"/>
    </location>
    <ligand>
        <name>CoA</name>
        <dbReference type="ChEBI" id="CHEBI:57287"/>
    </ligand>
</feature>
<dbReference type="EC" id="6.2.1.1" evidence="6"/>
<organism evidence="10 11">
    <name type="scientific">Oxalicibacterium solurbis</name>
    <dbReference type="NCBI Taxonomy" id="69280"/>
    <lineage>
        <taxon>Bacteria</taxon>
        <taxon>Pseudomonadati</taxon>
        <taxon>Pseudomonadota</taxon>
        <taxon>Betaproteobacteria</taxon>
        <taxon>Burkholderiales</taxon>
        <taxon>Oxalobacteraceae</taxon>
        <taxon>Oxalicibacterium</taxon>
    </lineage>
</organism>
<accession>A0A8J3B3T0</accession>
<protein>
    <recommendedName>
        <fullName evidence="6">Acetyl-coenzyme A synthetase</fullName>
        <shortName evidence="6">AcCoA synthetase</shortName>
        <shortName evidence="6">Acs</shortName>
        <ecNumber evidence="6">6.2.1.1</ecNumber>
    </recommendedName>
    <alternativeName>
        <fullName evidence="6">Acetate--CoA ligase</fullName>
    </alternativeName>
    <alternativeName>
        <fullName evidence="6">Acyl-activating enzyme</fullName>
    </alternativeName>
</protein>
<comment type="catalytic activity">
    <reaction evidence="6">
        <text>acetate + ATP + CoA = acetyl-CoA + AMP + diphosphate</text>
        <dbReference type="Rhea" id="RHEA:23176"/>
        <dbReference type="ChEBI" id="CHEBI:30089"/>
        <dbReference type="ChEBI" id="CHEBI:30616"/>
        <dbReference type="ChEBI" id="CHEBI:33019"/>
        <dbReference type="ChEBI" id="CHEBI:57287"/>
        <dbReference type="ChEBI" id="CHEBI:57288"/>
        <dbReference type="ChEBI" id="CHEBI:456215"/>
        <dbReference type="EC" id="6.2.1.1"/>
    </reaction>
</comment>
<dbReference type="GO" id="GO:0019427">
    <property type="term" value="P:acetyl-CoA biosynthetic process from acetate"/>
    <property type="evidence" value="ECO:0007669"/>
    <property type="project" value="UniProtKB-UniRule"/>
</dbReference>
<dbReference type="InterPro" id="IPR011904">
    <property type="entry name" value="Ac_CoA_lig"/>
</dbReference>
<comment type="caution">
    <text evidence="10">The sequence shown here is derived from an EMBL/GenBank/DDBJ whole genome shotgun (WGS) entry which is preliminary data.</text>
</comment>
<evidence type="ECO:0000256" key="5">
    <source>
        <dbReference type="ARBA" id="ARBA00022990"/>
    </source>
</evidence>
<feature type="binding site" evidence="6">
    <location>
        <position position="540"/>
    </location>
    <ligand>
        <name>ATP</name>
        <dbReference type="ChEBI" id="CHEBI:30616"/>
    </ligand>
</feature>
<dbReference type="Pfam" id="PF00501">
    <property type="entry name" value="AMP-binding"/>
    <property type="match status" value="1"/>
</dbReference>
<dbReference type="PANTHER" id="PTHR24095:SF14">
    <property type="entry name" value="ACETYL-COENZYME A SYNTHETASE 1"/>
    <property type="match status" value="1"/>
</dbReference>
<dbReference type="AlphaFoldDB" id="A0A8J3B3T0"/>
<reference evidence="10" key="2">
    <citation type="submission" date="2020-09" db="EMBL/GenBank/DDBJ databases">
        <authorList>
            <person name="Sun Q."/>
            <person name="Sedlacek I."/>
        </authorList>
    </citation>
    <scope>NUCLEOTIDE SEQUENCE</scope>
    <source>
        <strain evidence="10">CCM 7664</strain>
    </source>
</reference>
<dbReference type="PROSITE" id="PS00455">
    <property type="entry name" value="AMP_BINDING"/>
    <property type="match status" value="1"/>
</dbReference>
<feature type="binding site" evidence="6">
    <location>
        <position position="562"/>
    </location>
    <ligand>
        <name>Mg(2+)</name>
        <dbReference type="ChEBI" id="CHEBI:18420"/>
    </ligand>
</feature>
<feature type="binding site" evidence="6">
    <location>
        <position position="548"/>
    </location>
    <ligand>
        <name>CoA</name>
        <dbReference type="ChEBI" id="CHEBI:57287"/>
    </ligand>
</feature>
<dbReference type="GO" id="GO:0046872">
    <property type="term" value="F:metal ion binding"/>
    <property type="evidence" value="ECO:0007669"/>
    <property type="project" value="UniProtKB-KW"/>
</dbReference>
<dbReference type="GO" id="GO:0005524">
    <property type="term" value="F:ATP binding"/>
    <property type="evidence" value="ECO:0007669"/>
    <property type="project" value="UniProtKB-KW"/>
</dbReference>
<dbReference type="InterPro" id="IPR045851">
    <property type="entry name" value="AMP-bd_C_sf"/>
</dbReference>
<dbReference type="PANTHER" id="PTHR24095">
    <property type="entry name" value="ACETYL-COENZYME A SYNTHETASE"/>
    <property type="match status" value="1"/>
</dbReference>
<dbReference type="InterPro" id="IPR042099">
    <property type="entry name" value="ANL_N_sf"/>
</dbReference>
<feature type="binding site" evidence="6">
    <location>
        <position position="329"/>
    </location>
    <ligand>
        <name>CoA</name>
        <dbReference type="ChEBI" id="CHEBI:57287"/>
    </ligand>
</feature>
<feature type="domain" description="Acetyl-coenzyme A synthetase N-terminal" evidence="9">
    <location>
        <begin position="44"/>
        <end position="99"/>
    </location>
</feature>
<gene>
    <name evidence="6 10" type="primary">acsA</name>
    <name evidence="10" type="ORF">GCM10011430_14430</name>
</gene>
<dbReference type="Gene3D" id="3.30.300.30">
    <property type="match status" value="1"/>
</dbReference>
<evidence type="ECO:0000259" key="8">
    <source>
        <dbReference type="Pfam" id="PF13193"/>
    </source>
</evidence>
<sequence>MVGKQDTEPEENMSDIESFKQEQRVFDPPADFVANAAISGMDAYRAMCAEAEEDYEGFWARLAQQNIQWTKPFTKRLDASNAPFYKWFEDGELNVATNCLDRHLTNGNADKTALIFESDDAKVSSVTYRELYERVCKFANGLKSLGVQKGDRVVIYMPMSIEGISAMLACARIGATHSVVFGGFSAKSLQERIIDAGAVAVLTADYQVRGGRQLPLKAIVDEALDMGGCDTIRKVIVYQRTGADVNFNKDRDLWLHDLVDGQKAECEPVPVGAEHPLFILYTSGSTGKPKGVQHSSGGYLLWSMLTMKWSFDIKPEDIYWCTADIGWITGHTYVTYGPLACGATQIVFEGVPTYPNAGRFWDMVQRHKISIFYTAPTAIRSLIKASEADPKTHPREYDLSSLRLLGSVGEPINPEAWMWYYKNVGGERCPIADTFWQTETGGHVITPLPGATPMVPGSCTLPLPGIAAAVVDDAGHDLPNGKGGLLVIKKPWPSMIRNIWNDPERFTKSYFPQELGGTTYLAGDGAIRNEETGYFTITGRIDDVLNISGHRLGTAEIESALVANPIVAEAAVVGKPDDTTGESICAFVVLKRTRPEGDDAKAIAKELREWVAKEISPIARPREIRFGDNLPKTRSGKIMRRLLRVIAKDEEITQDISTLENPAILEQLKQAQ</sequence>
<comment type="PTM">
    <text evidence="6">Acetylated. Deacetylation by the SIR2-homolog deacetylase activates the enzyme.</text>
</comment>
<keyword evidence="5 6" id="KW-0007">Acetylation</keyword>
<feature type="binding site" evidence="6">
    <location>
        <position position="567"/>
    </location>
    <ligand>
        <name>Mg(2+)</name>
        <dbReference type="ChEBI" id="CHEBI:18420"/>
    </ligand>
</feature>
<evidence type="ECO:0000256" key="6">
    <source>
        <dbReference type="HAMAP-Rule" id="MF_01123"/>
    </source>
</evidence>
<feature type="binding site" evidence="6">
    <location>
        <position position="551"/>
    </location>
    <ligand>
        <name>ATP</name>
        <dbReference type="ChEBI" id="CHEBI:30616"/>
    </ligand>
</feature>
<dbReference type="FunFam" id="3.40.50.12780:FF:000001">
    <property type="entry name" value="Acetyl-coenzyme A synthetase"/>
    <property type="match status" value="1"/>
</dbReference>
<dbReference type="GO" id="GO:0005829">
    <property type="term" value="C:cytosol"/>
    <property type="evidence" value="ECO:0007669"/>
    <property type="project" value="TreeGrafter"/>
</dbReference>
<dbReference type="InterPro" id="IPR020845">
    <property type="entry name" value="AMP-binding_CS"/>
</dbReference>
<evidence type="ECO:0000256" key="2">
    <source>
        <dbReference type="ARBA" id="ARBA00022598"/>
    </source>
</evidence>
<keyword evidence="11" id="KW-1185">Reference proteome</keyword>
<dbReference type="CDD" id="cd05966">
    <property type="entry name" value="ACS"/>
    <property type="match status" value="1"/>
</dbReference>
<comment type="cofactor">
    <cofactor evidence="6">
        <name>Mg(2+)</name>
        <dbReference type="ChEBI" id="CHEBI:18420"/>
    </cofactor>
</comment>
<feature type="domain" description="AMP-dependent synthetase/ligase" evidence="7">
    <location>
        <begin position="106"/>
        <end position="492"/>
    </location>
</feature>
<feature type="binding site" evidence="6">
    <location>
        <begin position="409"/>
        <end position="411"/>
    </location>
    <ligand>
        <name>ATP</name>
        <dbReference type="ChEBI" id="CHEBI:30616"/>
    </ligand>
</feature>
<keyword evidence="6" id="KW-0460">Magnesium</keyword>
<evidence type="ECO:0000313" key="10">
    <source>
        <dbReference type="EMBL" id="GGI54269.1"/>
    </source>
</evidence>
<comment type="caution">
    <text evidence="6">Lacks conserved residue(s) required for the propagation of feature annotation.</text>
</comment>
<dbReference type="SUPFAM" id="SSF56801">
    <property type="entry name" value="Acetyl-CoA synthetase-like"/>
    <property type="match status" value="1"/>
</dbReference>
<feature type="domain" description="AMP-binding enzyme C-terminal" evidence="8">
    <location>
        <begin position="556"/>
        <end position="637"/>
    </location>
</feature>
<dbReference type="Gene3D" id="3.40.50.12780">
    <property type="entry name" value="N-terminal domain of ligase-like"/>
    <property type="match status" value="1"/>
</dbReference>
<evidence type="ECO:0000256" key="3">
    <source>
        <dbReference type="ARBA" id="ARBA00022741"/>
    </source>
</evidence>
<name>A0A8J3B3T0_9BURK</name>